<proteinExistence type="predicted"/>
<protein>
    <submittedName>
        <fullName evidence="2">Helix-turn-helix XRE-family transcriptional regulators</fullName>
    </submittedName>
</protein>
<dbReference type="GO" id="GO:0003677">
    <property type="term" value="F:DNA binding"/>
    <property type="evidence" value="ECO:0007669"/>
    <property type="project" value="InterPro"/>
</dbReference>
<dbReference type="InterPro" id="IPR010982">
    <property type="entry name" value="Lambda_DNA-bd_dom_sf"/>
</dbReference>
<dbReference type="EMBL" id="BGZN01000018">
    <property type="protein sequence ID" value="GBR73716.1"/>
    <property type="molecule type" value="Genomic_DNA"/>
</dbReference>
<dbReference type="Pfam" id="PF01381">
    <property type="entry name" value="HTH_3"/>
    <property type="match status" value="1"/>
</dbReference>
<gene>
    <name evidence="2" type="ORF">NO1_1035</name>
</gene>
<accession>A0A388TD09</accession>
<feature type="domain" description="HTH cro/C1-type" evidence="1">
    <location>
        <begin position="4"/>
        <end position="35"/>
    </location>
</feature>
<organism evidence="2 3">
    <name type="scientific">Termititenax aidoneus</name>
    <dbReference type="NCBI Taxonomy" id="2218524"/>
    <lineage>
        <taxon>Bacteria</taxon>
        <taxon>Bacillati</taxon>
        <taxon>Candidatus Margulisiibacteriota</taxon>
        <taxon>Candidatus Termititenacia</taxon>
        <taxon>Candidatus Termititenacales</taxon>
        <taxon>Candidatus Termititenacaceae</taxon>
        <taxon>Candidatus Termititenax</taxon>
    </lineage>
</organism>
<dbReference type="Gene3D" id="1.10.260.40">
    <property type="entry name" value="lambda repressor-like DNA-binding domains"/>
    <property type="match status" value="1"/>
</dbReference>
<sequence length="77" mass="8934">MGLNYIGEIENGRKFPSVQLIQKIADVLQVPPHLLFWDEQNKHNKTRLRPRSIAPDTLKKNMAEQLTAAIHKVIKEY</sequence>
<name>A0A388TD09_TERA1</name>
<dbReference type="PROSITE" id="PS50943">
    <property type="entry name" value="HTH_CROC1"/>
    <property type="match status" value="1"/>
</dbReference>
<comment type="caution">
    <text evidence="2">The sequence shown here is derived from an EMBL/GenBank/DDBJ whole genome shotgun (WGS) entry which is preliminary data.</text>
</comment>
<dbReference type="Proteomes" id="UP000269352">
    <property type="component" value="Unassembled WGS sequence"/>
</dbReference>
<evidence type="ECO:0000313" key="3">
    <source>
        <dbReference type="Proteomes" id="UP000269352"/>
    </source>
</evidence>
<keyword evidence="3" id="KW-1185">Reference proteome</keyword>
<reference evidence="2 3" key="1">
    <citation type="journal article" date="2019" name="ISME J.">
        <title>Genome analyses of uncultured TG2/ZB3 bacteria in 'Margulisbacteria' specifically attached to ectosymbiotic spirochetes of protists in the termite gut.</title>
        <authorList>
            <person name="Utami Y.D."/>
            <person name="Kuwahara H."/>
            <person name="Igai K."/>
            <person name="Murakami T."/>
            <person name="Sugaya K."/>
            <person name="Morikawa T."/>
            <person name="Nagura Y."/>
            <person name="Yuki M."/>
            <person name="Deevong P."/>
            <person name="Inoue T."/>
            <person name="Kihara K."/>
            <person name="Lo N."/>
            <person name="Yamada A."/>
            <person name="Ohkuma M."/>
            <person name="Hongoh Y."/>
        </authorList>
    </citation>
    <scope>NUCLEOTIDE SEQUENCE [LARGE SCALE GENOMIC DNA]</scope>
    <source>
        <strain evidence="2">NkOx7-01</strain>
    </source>
</reference>
<dbReference type="AlphaFoldDB" id="A0A388TD09"/>
<dbReference type="SUPFAM" id="SSF47413">
    <property type="entry name" value="lambda repressor-like DNA-binding domains"/>
    <property type="match status" value="1"/>
</dbReference>
<dbReference type="CDD" id="cd00093">
    <property type="entry name" value="HTH_XRE"/>
    <property type="match status" value="1"/>
</dbReference>
<dbReference type="InterPro" id="IPR001387">
    <property type="entry name" value="Cro/C1-type_HTH"/>
</dbReference>
<evidence type="ECO:0000259" key="1">
    <source>
        <dbReference type="PROSITE" id="PS50943"/>
    </source>
</evidence>
<evidence type="ECO:0000313" key="2">
    <source>
        <dbReference type="EMBL" id="GBR73716.1"/>
    </source>
</evidence>